<comment type="caution">
    <text evidence="13">The sequence shown here is derived from an EMBL/GenBank/DDBJ whole genome shotgun (WGS) entry which is preliminary data.</text>
</comment>
<comment type="catalytic activity">
    <reaction evidence="6">
        <text>L-seryl-[protein] + ATP = O-phospho-L-seryl-[protein] + ADP + H(+)</text>
        <dbReference type="Rhea" id="RHEA:17989"/>
        <dbReference type="Rhea" id="RHEA-COMP:9863"/>
        <dbReference type="Rhea" id="RHEA-COMP:11604"/>
        <dbReference type="ChEBI" id="CHEBI:15378"/>
        <dbReference type="ChEBI" id="CHEBI:29999"/>
        <dbReference type="ChEBI" id="CHEBI:30616"/>
        <dbReference type="ChEBI" id="CHEBI:83421"/>
        <dbReference type="ChEBI" id="CHEBI:456216"/>
        <dbReference type="EC" id="2.7.11.1"/>
    </reaction>
</comment>
<keyword evidence="9" id="KW-1133">Transmembrane helix</keyword>
<evidence type="ECO:0000259" key="10">
    <source>
        <dbReference type="PROSITE" id="PS50026"/>
    </source>
</evidence>
<protein>
    <recommendedName>
        <fullName evidence="1">non-specific serine/threonine protein kinase</fullName>
        <ecNumber evidence="1">2.7.11.1</ecNumber>
    </recommendedName>
</protein>
<dbReference type="Gene3D" id="1.10.510.10">
    <property type="entry name" value="Transferase(Phosphotransferase) domain 1"/>
    <property type="match status" value="1"/>
</dbReference>
<dbReference type="InterPro" id="IPR000742">
    <property type="entry name" value="EGF"/>
</dbReference>
<dbReference type="InterPro" id="IPR001480">
    <property type="entry name" value="Bulb-type_lectin_dom"/>
</dbReference>
<dbReference type="Pfam" id="PF01453">
    <property type="entry name" value="B_lectin"/>
    <property type="match status" value="1"/>
</dbReference>
<dbReference type="SMART" id="SM00108">
    <property type="entry name" value="B_lectin"/>
    <property type="match status" value="1"/>
</dbReference>
<proteinExistence type="predicted"/>
<evidence type="ECO:0000259" key="12">
    <source>
        <dbReference type="PROSITE" id="PS50948"/>
    </source>
</evidence>
<keyword evidence="2" id="KW-0732">Signal</keyword>
<accession>A0ABD1LWE0</accession>
<dbReference type="GO" id="GO:0004674">
    <property type="term" value="F:protein serine/threonine kinase activity"/>
    <property type="evidence" value="ECO:0007669"/>
    <property type="project" value="UniProtKB-EC"/>
</dbReference>
<keyword evidence="9" id="KW-0472">Membrane</keyword>
<keyword evidence="7" id="KW-0245">EGF-like domain</keyword>
<comment type="catalytic activity">
    <reaction evidence="5">
        <text>L-threonyl-[protein] + ATP = O-phospho-L-threonyl-[protein] + ADP + H(+)</text>
        <dbReference type="Rhea" id="RHEA:46608"/>
        <dbReference type="Rhea" id="RHEA-COMP:11060"/>
        <dbReference type="Rhea" id="RHEA-COMP:11605"/>
        <dbReference type="ChEBI" id="CHEBI:15378"/>
        <dbReference type="ChEBI" id="CHEBI:30013"/>
        <dbReference type="ChEBI" id="CHEBI:30616"/>
        <dbReference type="ChEBI" id="CHEBI:61977"/>
        <dbReference type="ChEBI" id="CHEBI:456216"/>
        <dbReference type="EC" id="2.7.11.1"/>
    </reaction>
</comment>
<evidence type="ECO:0000256" key="6">
    <source>
        <dbReference type="ARBA" id="ARBA00048679"/>
    </source>
</evidence>
<feature type="disulfide bond" evidence="7">
    <location>
        <begin position="275"/>
        <end position="292"/>
    </location>
</feature>
<keyword evidence="14" id="KW-1185">Reference proteome</keyword>
<dbReference type="PROSITE" id="PS50927">
    <property type="entry name" value="BULB_LECTIN"/>
    <property type="match status" value="1"/>
</dbReference>
<evidence type="ECO:0000313" key="14">
    <source>
        <dbReference type="Proteomes" id="UP001603857"/>
    </source>
</evidence>
<dbReference type="SMART" id="SM00473">
    <property type="entry name" value="PAN_AP"/>
    <property type="match status" value="1"/>
</dbReference>
<dbReference type="PROSITE" id="PS50026">
    <property type="entry name" value="EGF_3"/>
    <property type="match status" value="1"/>
</dbReference>
<dbReference type="InterPro" id="IPR000858">
    <property type="entry name" value="S_locus_glycoprot_dom"/>
</dbReference>
<evidence type="ECO:0000256" key="9">
    <source>
        <dbReference type="SAM" id="Phobius"/>
    </source>
</evidence>
<organism evidence="13 14">
    <name type="scientific">Flemingia macrophylla</name>
    <dbReference type="NCBI Taxonomy" id="520843"/>
    <lineage>
        <taxon>Eukaryota</taxon>
        <taxon>Viridiplantae</taxon>
        <taxon>Streptophyta</taxon>
        <taxon>Embryophyta</taxon>
        <taxon>Tracheophyta</taxon>
        <taxon>Spermatophyta</taxon>
        <taxon>Magnoliopsida</taxon>
        <taxon>eudicotyledons</taxon>
        <taxon>Gunneridae</taxon>
        <taxon>Pentapetalae</taxon>
        <taxon>rosids</taxon>
        <taxon>fabids</taxon>
        <taxon>Fabales</taxon>
        <taxon>Fabaceae</taxon>
        <taxon>Papilionoideae</taxon>
        <taxon>50 kb inversion clade</taxon>
        <taxon>NPAAA clade</taxon>
        <taxon>indigoferoid/millettioid clade</taxon>
        <taxon>Phaseoleae</taxon>
        <taxon>Flemingia</taxon>
    </lineage>
</organism>
<feature type="transmembrane region" description="Helical" evidence="9">
    <location>
        <begin position="454"/>
        <end position="481"/>
    </location>
</feature>
<feature type="domain" description="Apple" evidence="12">
    <location>
        <begin position="324"/>
        <end position="407"/>
    </location>
</feature>
<keyword evidence="9" id="KW-0812">Transmembrane</keyword>
<evidence type="ECO:0000256" key="2">
    <source>
        <dbReference type="ARBA" id="ARBA00022729"/>
    </source>
</evidence>
<dbReference type="InterPro" id="IPR036426">
    <property type="entry name" value="Bulb-type_lectin_dom_sf"/>
</dbReference>
<gene>
    <name evidence="13" type="ORF">Fmac_021279</name>
</gene>
<dbReference type="AlphaFoldDB" id="A0ABD1LWE0"/>
<evidence type="ECO:0000256" key="1">
    <source>
        <dbReference type="ARBA" id="ARBA00012513"/>
    </source>
</evidence>
<keyword evidence="3 7" id="KW-1015">Disulfide bond</keyword>
<dbReference type="PROSITE" id="PS50948">
    <property type="entry name" value="PAN"/>
    <property type="match status" value="1"/>
</dbReference>
<dbReference type="PANTHER" id="PTHR32444:SF247">
    <property type="entry name" value="OS01G0958200 PROTEIN"/>
    <property type="match status" value="1"/>
</dbReference>
<dbReference type="PANTHER" id="PTHR32444">
    <property type="entry name" value="BULB-TYPE LECTIN DOMAIN-CONTAINING PROTEIN"/>
    <property type="match status" value="1"/>
</dbReference>
<feature type="region of interest" description="Disordered" evidence="8">
    <location>
        <begin position="1"/>
        <end position="43"/>
    </location>
</feature>
<dbReference type="Proteomes" id="UP001603857">
    <property type="component" value="Unassembled WGS sequence"/>
</dbReference>
<dbReference type="Pfam" id="PF00954">
    <property type="entry name" value="S_locus_glycop"/>
    <property type="match status" value="1"/>
</dbReference>
<dbReference type="InterPro" id="IPR003609">
    <property type="entry name" value="Pan_app"/>
</dbReference>
<dbReference type="EC" id="2.7.11.1" evidence="1"/>
<feature type="domain" description="Bulb-type lectin" evidence="11">
    <location>
        <begin position="27"/>
        <end position="150"/>
    </location>
</feature>
<feature type="transmembrane region" description="Helical" evidence="9">
    <location>
        <begin position="425"/>
        <end position="447"/>
    </location>
</feature>
<evidence type="ECO:0000256" key="3">
    <source>
        <dbReference type="ARBA" id="ARBA00023157"/>
    </source>
</evidence>
<evidence type="ECO:0000256" key="8">
    <source>
        <dbReference type="SAM" id="MobiDB-lite"/>
    </source>
</evidence>
<feature type="compositionally biased region" description="Basic residues" evidence="8">
    <location>
        <begin position="1"/>
        <end position="10"/>
    </location>
</feature>
<comment type="caution">
    <text evidence="7">Lacks conserved residue(s) required for the propagation of feature annotation.</text>
</comment>
<evidence type="ECO:0000256" key="4">
    <source>
        <dbReference type="ARBA" id="ARBA00023180"/>
    </source>
</evidence>
<dbReference type="FunFam" id="2.90.10.10:FF:000001">
    <property type="entry name" value="G-type lectin S-receptor-like serine/threonine-protein kinase"/>
    <property type="match status" value="1"/>
</dbReference>
<dbReference type="EMBL" id="JBGMDY010000007">
    <property type="protein sequence ID" value="KAL2327852.1"/>
    <property type="molecule type" value="Genomic_DNA"/>
</dbReference>
<dbReference type="CDD" id="cd01098">
    <property type="entry name" value="PAN_AP_plant"/>
    <property type="match status" value="1"/>
</dbReference>
<dbReference type="Pfam" id="PF08276">
    <property type="entry name" value="PAN_2"/>
    <property type="match status" value="1"/>
</dbReference>
<evidence type="ECO:0000313" key="13">
    <source>
        <dbReference type="EMBL" id="KAL2327852.1"/>
    </source>
</evidence>
<keyword evidence="4" id="KW-0325">Glycoprotein</keyword>
<sequence length="575" mass="65279">MGEGRRRVRGRGAGMRKKDEEEEKRKKEGRESRRPLTDGTTLVSEDGTFELGFFSPGSSTNRFLGIWFQNITPKTVVWVANRDHPINNNTTKFTITKEGNLVLHTQNGTVHWSTNATTKAIDTNVVAQLLDTGNLVVRYEKDNDSQNYLWQSFDHPSDTLLPGMKLGWEVTKDVNLKRYLTAWNNWEDPSSGHVTYGFSQSNIPETQILNGSSILYESGPYNGIRLSAVPSLRHHPLFFYDYECDMADSDECYFQFHPRNKSLISRDDCDNFNRCGSFGICRVTGDSSSSTCECLTGFEPKSPENWVAGNWSEGCVPRSKKWGCREKNKDDFVVLRNVKVPYSSTCWINRSMTLEECWGKCWDNCLCTAYANSVIIGKGSGCILWFGDLLDMRHLPDSGQDLYVRLDISQMANQDAKAKGNSTKMVIMVTAIFSSVVIAIGILAFIYRRRKAKVVIWFLNMQLMEYSLSNLTFIALAWRLWKECIPMEFIDSCLGDSCILSEAIRCIHIGLLCVQHQPDDRPNMTSIMAMLTSKSALPQPKEPLFLIEKCIVEEDFGKMMFYSNNEVTISKVGPR</sequence>
<dbReference type="CDD" id="cd00028">
    <property type="entry name" value="B_lectin"/>
    <property type="match status" value="1"/>
</dbReference>
<name>A0ABD1LWE0_9FABA</name>
<evidence type="ECO:0000259" key="11">
    <source>
        <dbReference type="PROSITE" id="PS50927"/>
    </source>
</evidence>
<dbReference type="SUPFAM" id="SSF51110">
    <property type="entry name" value="alpha-D-mannose-specific plant lectins"/>
    <property type="match status" value="1"/>
</dbReference>
<dbReference type="Gene3D" id="2.90.10.10">
    <property type="entry name" value="Bulb-type lectin domain"/>
    <property type="match status" value="1"/>
</dbReference>
<feature type="compositionally biased region" description="Basic and acidic residues" evidence="8">
    <location>
        <begin position="16"/>
        <end position="36"/>
    </location>
</feature>
<evidence type="ECO:0000256" key="7">
    <source>
        <dbReference type="PROSITE-ProRule" id="PRU00076"/>
    </source>
</evidence>
<reference evidence="13 14" key="1">
    <citation type="submission" date="2024-08" db="EMBL/GenBank/DDBJ databases">
        <title>Insights into the chromosomal genome structure of Flemingia macrophylla.</title>
        <authorList>
            <person name="Ding Y."/>
            <person name="Zhao Y."/>
            <person name="Bi W."/>
            <person name="Wu M."/>
            <person name="Zhao G."/>
            <person name="Gong Y."/>
            <person name="Li W."/>
            <person name="Zhang P."/>
        </authorList>
    </citation>
    <scope>NUCLEOTIDE SEQUENCE [LARGE SCALE GENOMIC DNA]</scope>
    <source>
        <strain evidence="13">DYQJB</strain>
        <tissue evidence="13">Leaf</tissue>
    </source>
</reference>
<evidence type="ECO:0000256" key="5">
    <source>
        <dbReference type="ARBA" id="ARBA00047899"/>
    </source>
</evidence>
<feature type="domain" description="EGF-like" evidence="10">
    <location>
        <begin position="265"/>
        <end position="304"/>
    </location>
</feature>